<dbReference type="AlphaFoldDB" id="A0A179FWC4"/>
<accession>A0A179FWC4</accession>
<evidence type="ECO:0000313" key="2">
    <source>
        <dbReference type="EMBL" id="OAQ76714.1"/>
    </source>
</evidence>
<gene>
    <name evidence="1" type="ORF">VFPBJ_10664</name>
    <name evidence="2" type="ORF">VFPFJ_10496</name>
</gene>
<sequence>MTDQRYALEYRTAPERTITISGVPEKNQVAVPPETSTCVNVLLFPSGSTCVVTPLITKLGPEADEETNESPTVTAGLLGVSVVDPKTKRDSELPVDVTGPRGTIGVRFFVDASSLPRQRHWWTQGPGSRCRRRRHCCP</sequence>
<protein>
    <submittedName>
        <fullName evidence="1">Uncharacterized protein</fullName>
    </submittedName>
</protein>
<dbReference type="Proteomes" id="UP000078340">
    <property type="component" value="Unassembled WGS sequence"/>
</dbReference>
<proteinExistence type="predicted"/>
<evidence type="ECO:0000313" key="1">
    <source>
        <dbReference type="EMBL" id="OAQ69289.1"/>
    </source>
</evidence>
<reference evidence="1 3" key="1">
    <citation type="submission" date="2016-01" db="EMBL/GenBank/DDBJ databases">
        <title>Biosynthesis of antibiotic leucinostatins and their inhibition on Phytophthora in bio-control Purpureocillium lilacinum.</title>
        <authorList>
            <person name="Wang G."/>
            <person name="Liu Z."/>
            <person name="Lin R."/>
            <person name="Li E."/>
            <person name="Mao Z."/>
            <person name="Ling J."/>
            <person name="Yin W."/>
            <person name="Xie B."/>
        </authorList>
    </citation>
    <scope>NUCLEOTIDE SEQUENCE [LARGE SCALE GENOMIC DNA]</scope>
    <source>
        <strain evidence="1">PLBJ-1</strain>
        <strain evidence="2">PLFJ-1</strain>
    </source>
</reference>
<dbReference type="EMBL" id="LSBH01000011">
    <property type="protein sequence ID" value="OAQ69289.1"/>
    <property type="molecule type" value="Genomic_DNA"/>
</dbReference>
<dbReference type="EMBL" id="LSBI01000014">
    <property type="protein sequence ID" value="OAQ76714.1"/>
    <property type="molecule type" value="Genomic_DNA"/>
</dbReference>
<evidence type="ECO:0000313" key="3">
    <source>
        <dbReference type="Proteomes" id="UP000078240"/>
    </source>
</evidence>
<comment type="caution">
    <text evidence="1">The sequence shown here is derived from an EMBL/GenBank/DDBJ whole genome shotgun (WGS) entry which is preliminary data.</text>
</comment>
<name>A0A179FWC4_PURLI</name>
<organism evidence="1 3">
    <name type="scientific">Purpureocillium lilacinum</name>
    <name type="common">Paecilomyces lilacinus</name>
    <dbReference type="NCBI Taxonomy" id="33203"/>
    <lineage>
        <taxon>Eukaryota</taxon>
        <taxon>Fungi</taxon>
        <taxon>Dikarya</taxon>
        <taxon>Ascomycota</taxon>
        <taxon>Pezizomycotina</taxon>
        <taxon>Sordariomycetes</taxon>
        <taxon>Hypocreomycetidae</taxon>
        <taxon>Hypocreales</taxon>
        <taxon>Ophiocordycipitaceae</taxon>
        <taxon>Purpureocillium</taxon>
    </lineage>
</organism>
<dbReference type="Proteomes" id="UP000078240">
    <property type="component" value="Unassembled WGS sequence"/>
</dbReference>